<dbReference type="GO" id="GO:0016740">
    <property type="term" value="F:transferase activity"/>
    <property type="evidence" value="ECO:0007669"/>
    <property type="project" value="UniProtKB-KW"/>
</dbReference>
<name>A0A844CTU0_9RHOB</name>
<dbReference type="Pfam" id="PF01636">
    <property type="entry name" value="APH"/>
    <property type="match status" value="1"/>
</dbReference>
<organism evidence="2 3">
    <name type="scientific">Roseovarius bejariae</name>
    <dbReference type="NCBI Taxonomy" id="2576383"/>
    <lineage>
        <taxon>Bacteria</taxon>
        <taxon>Pseudomonadati</taxon>
        <taxon>Pseudomonadota</taxon>
        <taxon>Alphaproteobacteria</taxon>
        <taxon>Rhodobacterales</taxon>
        <taxon>Roseobacteraceae</taxon>
        <taxon>Roseovarius</taxon>
    </lineage>
</organism>
<accession>A0A844CTU0</accession>
<reference evidence="2 3" key="1">
    <citation type="submission" date="2019-05" db="EMBL/GenBank/DDBJ databases">
        <title>Roseovarius bejariae sp. nov., a moderately halophylic bacterium isolated from a saline soil in Rambla Salada (Murcia).</title>
        <authorList>
            <person name="Castro D.J."/>
            <person name="Gomez-Altuve A."/>
            <person name="Reina J.C."/>
            <person name="Rodriguez M."/>
            <person name="Sampedro I."/>
            <person name="Llamas I."/>
            <person name="Martinez-Checa F."/>
        </authorList>
    </citation>
    <scope>NUCLEOTIDE SEQUENCE [LARGE SCALE GENOMIC DNA]</scope>
    <source>
        <strain evidence="2 3">A21</strain>
    </source>
</reference>
<evidence type="ECO:0000313" key="3">
    <source>
        <dbReference type="Proteomes" id="UP000564704"/>
    </source>
</evidence>
<dbReference type="InterPro" id="IPR011009">
    <property type="entry name" value="Kinase-like_dom_sf"/>
</dbReference>
<sequence>MRSSPCATLRGDGVENLGLVSGQGGCHSRLQRAPIIHAGPELPLTVYADSSVIAALTRDLADSGQLPTSAQWQRLYGGRTNHVWRVTGGSDAGPVVVKLYKDSADNPLFPNCPEDEARVLRALEGQGMAPRLLHYTATRLGPCLIYSHLDGGPWRNDPAAAAVLLRRLHRTTALTGLRSAPDGSKAIEAQIETILARCAPSAPEIPRLPAQPVAPSGATCLLHGDPVPGNLIDCGTTLRLIDWQCPAIGDPCEDIALFLSPAMQIAYRGAPLTPAEEMTFLKSYDLPEILSRYTRLAPWYHARSYAYALWQSAQGETTAIARAQAERTAFEIALERLKKA</sequence>
<dbReference type="Proteomes" id="UP000564704">
    <property type="component" value="Unassembled WGS sequence"/>
</dbReference>
<evidence type="ECO:0000259" key="1">
    <source>
        <dbReference type="Pfam" id="PF01636"/>
    </source>
</evidence>
<gene>
    <name evidence="2" type="ORF">FDP25_08360</name>
</gene>
<evidence type="ECO:0000313" key="2">
    <source>
        <dbReference type="EMBL" id="MRU15439.1"/>
    </source>
</evidence>
<proteinExistence type="predicted"/>
<dbReference type="InterPro" id="IPR002575">
    <property type="entry name" value="Aminoglycoside_PTrfase"/>
</dbReference>
<comment type="caution">
    <text evidence="2">The sequence shown here is derived from an EMBL/GenBank/DDBJ whole genome shotgun (WGS) entry which is preliminary data.</text>
</comment>
<dbReference type="AlphaFoldDB" id="A0A844CTU0"/>
<dbReference type="EMBL" id="SZWE01000001">
    <property type="protein sequence ID" value="MRU15439.1"/>
    <property type="molecule type" value="Genomic_DNA"/>
</dbReference>
<dbReference type="OrthoDB" id="7334546at2"/>
<keyword evidence="3" id="KW-1185">Reference proteome</keyword>
<feature type="domain" description="Aminoglycoside phosphotransferase" evidence="1">
    <location>
        <begin position="73"/>
        <end position="266"/>
    </location>
</feature>
<protein>
    <submittedName>
        <fullName evidence="2">Aminoglycoside phosphotransferase family protein</fullName>
    </submittedName>
</protein>
<dbReference type="Gene3D" id="3.90.1200.10">
    <property type="match status" value="1"/>
</dbReference>
<dbReference type="SUPFAM" id="SSF56112">
    <property type="entry name" value="Protein kinase-like (PK-like)"/>
    <property type="match status" value="1"/>
</dbReference>
<keyword evidence="2" id="KW-0808">Transferase</keyword>